<organism evidence="3 4">
    <name type="scientific">Saccharopolyspora taberi</name>
    <dbReference type="NCBI Taxonomy" id="60895"/>
    <lineage>
        <taxon>Bacteria</taxon>
        <taxon>Bacillati</taxon>
        <taxon>Actinomycetota</taxon>
        <taxon>Actinomycetes</taxon>
        <taxon>Pseudonocardiales</taxon>
        <taxon>Pseudonocardiaceae</taxon>
        <taxon>Saccharopolyspora</taxon>
    </lineage>
</organism>
<name>A0ABN3V2M3_9PSEU</name>
<dbReference type="EMBL" id="BAAAUX010000002">
    <property type="protein sequence ID" value="GAA2775438.1"/>
    <property type="molecule type" value="Genomic_DNA"/>
</dbReference>
<evidence type="ECO:0000259" key="1">
    <source>
        <dbReference type="Pfam" id="PF02470"/>
    </source>
</evidence>
<evidence type="ECO:0000313" key="3">
    <source>
        <dbReference type="EMBL" id="GAA2775438.1"/>
    </source>
</evidence>
<dbReference type="NCBIfam" id="TIGR00996">
    <property type="entry name" value="Mtu_fam_mce"/>
    <property type="match status" value="1"/>
</dbReference>
<dbReference type="Pfam" id="PF11887">
    <property type="entry name" value="Mce4_CUP1"/>
    <property type="match status" value="1"/>
</dbReference>
<sequence length="378" mass="39680">MTPLSKLTALACALVLLLGGVLWWSQEEQRGTRITAYFGAAVGMYPGSDVRVLGMKVGSVTHVLPEGTQVRVDMLVEPDIAIPADARAVATASGLVSDRYVQLTPVYREGPEIGDGAVIPRERTATPVEVDELARSLDELAVALGPDGANREGDLSAALDTAARNLDGNGQRLGETIRELGAAASTLSGSQEDLFASVDQLRTFTRTLADSDELVRGLGAQLADATGFLAGEREELAAALAQLGPALTEVRGFVEDNRESIRTDVDDLAEITSVLGRQRSALAELLDVIPAGLSNLNNAYDPASGTLGVRVNPNELNHPPVVILCKALRRAAPGQLPPELAATCDRLAPVLDGVPPPAELLDEVFRGDLPPLPLGGGR</sequence>
<reference evidence="3 4" key="1">
    <citation type="journal article" date="2019" name="Int. J. Syst. Evol. Microbiol.">
        <title>The Global Catalogue of Microorganisms (GCM) 10K type strain sequencing project: providing services to taxonomists for standard genome sequencing and annotation.</title>
        <authorList>
            <consortium name="The Broad Institute Genomics Platform"/>
            <consortium name="The Broad Institute Genome Sequencing Center for Infectious Disease"/>
            <person name="Wu L."/>
            <person name="Ma J."/>
        </authorList>
    </citation>
    <scope>NUCLEOTIDE SEQUENCE [LARGE SCALE GENOMIC DNA]</scope>
    <source>
        <strain evidence="3 4">JCM 9383</strain>
    </source>
</reference>
<dbReference type="InterPro" id="IPR024516">
    <property type="entry name" value="Mce_C"/>
</dbReference>
<accession>A0ABN3V2M3</accession>
<gene>
    <name evidence="3" type="ORF">GCM10010470_04510</name>
</gene>
<dbReference type="PANTHER" id="PTHR33371:SF4">
    <property type="entry name" value="INTERMEMBRANE PHOSPHOLIPID TRANSPORT SYSTEM BINDING PROTEIN MLAD"/>
    <property type="match status" value="1"/>
</dbReference>
<evidence type="ECO:0000313" key="4">
    <source>
        <dbReference type="Proteomes" id="UP001500979"/>
    </source>
</evidence>
<feature type="domain" description="Mce/MlaD" evidence="1">
    <location>
        <begin position="30"/>
        <end position="105"/>
    </location>
</feature>
<dbReference type="InterPro" id="IPR052336">
    <property type="entry name" value="MlaD_Phospholipid_Transporter"/>
</dbReference>
<proteinExistence type="predicted"/>
<keyword evidence="4" id="KW-1185">Reference proteome</keyword>
<dbReference type="RefSeq" id="WP_344677625.1">
    <property type="nucleotide sequence ID" value="NZ_BAAAUX010000002.1"/>
</dbReference>
<comment type="caution">
    <text evidence="3">The sequence shown here is derived from an EMBL/GenBank/DDBJ whole genome shotgun (WGS) entry which is preliminary data.</text>
</comment>
<dbReference type="InterPro" id="IPR003399">
    <property type="entry name" value="Mce/MlaD"/>
</dbReference>
<dbReference type="InterPro" id="IPR005693">
    <property type="entry name" value="Mce"/>
</dbReference>
<dbReference type="Proteomes" id="UP001500979">
    <property type="component" value="Unassembled WGS sequence"/>
</dbReference>
<dbReference type="Pfam" id="PF02470">
    <property type="entry name" value="MlaD"/>
    <property type="match status" value="1"/>
</dbReference>
<dbReference type="PANTHER" id="PTHR33371">
    <property type="entry name" value="INTERMEMBRANE PHOSPHOLIPID TRANSPORT SYSTEM BINDING PROTEIN MLAD-RELATED"/>
    <property type="match status" value="1"/>
</dbReference>
<protein>
    <submittedName>
        <fullName evidence="3">MCE family protein</fullName>
    </submittedName>
</protein>
<evidence type="ECO:0000259" key="2">
    <source>
        <dbReference type="Pfam" id="PF11887"/>
    </source>
</evidence>
<feature type="domain" description="Mammalian cell entry C-terminal" evidence="2">
    <location>
        <begin position="112"/>
        <end position="289"/>
    </location>
</feature>